<dbReference type="STRING" id="407821.A0A087TLP7"/>
<dbReference type="AlphaFoldDB" id="A0A087TLP7"/>
<dbReference type="PANTHER" id="PTHR13130:SF4">
    <property type="entry name" value="MEDIATOR OF RNA POLYMERASE II TRANSCRIPTION SUBUNIT 27"/>
    <property type="match status" value="1"/>
</dbReference>
<accession>A0A087TLP7</accession>
<dbReference type="Pfam" id="PF11571">
    <property type="entry name" value="Med27"/>
    <property type="match status" value="1"/>
</dbReference>
<dbReference type="InterPro" id="IPR021627">
    <property type="entry name" value="Mediator_Med27"/>
</dbReference>
<evidence type="ECO:0000256" key="1">
    <source>
        <dbReference type="ARBA" id="ARBA00004123"/>
    </source>
</evidence>
<dbReference type="GO" id="GO:0006357">
    <property type="term" value="P:regulation of transcription by RNA polymerase II"/>
    <property type="evidence" value="ECO:0007669"/>
    <property type="project" value="TreeGrafter"/>
</dbReference>
<dbReference type="Proteomes" id="UP000054359">
    <property type="component" value="Unassembled WGS sequence"/>
</dbReference>
<protein>
    <submittedName>
        <fullName evidence="6">Mediator of RNA polymerase II transcription subunit 27-B</fullName>
    </submittedName>
</protein>
<feature type="non-terminal residue" evidence="6">
    <location>
        <position position="308"/>
    </location>
</feature>
<sequence length="308" mass="34911">MVEAGSVNLDALHSGLKAIKSLRSTVLEVFKFLGDGATAAYGDEEREKFISEVQNLLTNVRSRMRDLETASTLLGSPNSPLTLGNSGLLSQDPAYEKTPLYTELIKSYRWFDKVYEHSNHACAILTQNSLKRSNISPILQAKRIRRPQPSGHNIPPPNVDAVTSQLSRLFSDMQIQVLRPCGSSTVLLISLARTLKALVILRGLIIEWVVVKGYNEDFYTENDKLDMWSGSRYKVFQKVTDHANAAMLHFYSPHLPDLAVRSFMTWLRSYNTLFTSPCRRCGNRLHNNMPPTWRDVRNLDVYHEACRP</sequence>
<evidence type="ECO:0000256" key="4">
    <source>
        <dbReference type="ARBA" id="ARBA00023163"/>
    </source>
</evidence>
<evidence type="ECO:0000256" key="3">
    <source>
        <dbReference type="ARBA" id="ARBA00023015"/>
    </source>
</evidence>
<name>A0A087TLP7_STEMI</name>
<evidence type="ECO:0000313" key="6">
    <source>
        <dbReference type="EMBL" id="KFM66036.1"/>
    </source>
</evidence>
<dbReference type="OrthoDB" id="1868004at2759"/>
<evidence type="ECO:0000313" key="7">
    <source>
        <dbReference type="Proteomes" id="UP000054359"/>
    </source>
</evidence>
<keyword evidence="7" id="KW-1185">Reference proteome</keyword>
<dbReference type="OMA" id="FHEDCRN"/>
<keyword evidence="3" id="KW-0805">Transcription regulation</keyword>
<organism evidence="6 7">
    <name type="scientific">Stegodyphus mimosarum</name>
    <name type="common">African social velvet spider</name>
    <dbReference type="NCBI Taxonomy" id="407821"/>
    <lineage>
        <taxon>Eukaryota</taxon>
        <taxon>Metazoa</taxon>
        <taxon>Ecdysozoa</taxon>
        <taxon>Arthropoda</taxon>
        <taxon>Chelicerata</taxon>
        <taxon>Arachnida</taxon>
        <taxon>Araneae</taxon>
        <taxon>Araneomorphae</taxon>
        <taxon>Entelegynae</taxon>
        <taxon>Eresoidea</taxon>
        <taxon>Eresidae</taxon>
        <taxon>Stegodyphus</taxon>
    </lineage>
</organism>
<dbReference type="GO" id="GO:0003713">
    <property type="term" value="F:transcription coactivator activity"/>
    <property type="evidence" value="ECO:0007669"/>
    <property type="project" value="TreeGrafter"/>
</dbReference>
<keyword evidence="4" id="KW-0804">Transcription</keyword>
<keyword evidence="5" id="KW-0539">Nucleus</keyword>
<comment type="subcellular location">
    <subcellularLocation>
        <location evidence="1">Nucleus</location>
    </subcellularLocation>
</comment>
<evidence type="ECO:0000256" key="5">
    <source>
        <dbReference type="ARBA" id="ARBA00023242"/>
    </source>
</evidence>
<gene>
    <name evidence="6" type="ORF">X975_12368</name>
</gene>
<reference evidence="6 7" key="1">
    <citation type="submission" date="2013-11" db="EMBL/GenBank/DDBJ databases">
        <title>Genome sequencing of Stegodyphus mimosarum.</title>
        <authorList>
            <person name="Bechsgaard J."/>
        </authorList>
    </citation>
    <scope>NUCLEOTIDE SEQUENCE [LARGE SCALE GENOMIC DNA]</scope>
</reference>
<evidence type="ECO:0000256" key="2">
    <source>
        <dbReference type="ARBA" id="ARBA00008048"/>
    </source>
</evidence>
<dbReference type="GO" id="GO:0016592">
    <property type="term" value="C:mediator complex"/>
    <property type="evidence" value="ECO:0007669"/>
    <property type="project" value="InterPro"/>
</dbReference>
<dbReference type="EMBL" id="KK115784">
    <property type="protein sequence ID" value="KFM66036.1"/>
    <property type="molecule type" value="Genomic_DNA"/>
</dbReference>
<proteinExistence type="inferred from homology"/>
<dbReference type="PANTHER" id="PTHR13130">
    <property type="entry name" value="34 KDA TRANSCRIPTIONAL CO-ACTIVATOR-RELATED"/>
    <property type="match status" value="1"/>
</dbReference>
<comment type="similarity">
    <text evidence="2">Belongs to the Mediator complex subunit 27 family.</text>
</comment>